<dbReference type="Proteomes" id="UP001500822">
    <property type="component" value="Unassembled WGS sequence"/>
</dbReference>
<dbReference type="NCBIfam" id="TIGR00996">
    <property type="entry name" value="Mtu_fam_mce"/>
    <property type="match status" value="1"/>
</dbReference>
<feature type="transmembrane region" description="Helical" evidence="1">
    <location>
        <begin position="12"/>
        <end position="30"/>
    </location>
</feature>
<evidence type="ECO:0000313" key="3">
    <source>
        <dbReference type="EMBL" id="GAA4757548.1"/>
    </source>
</evidence>
<evidence type="ECO:0000259" key="2">
    <source>
        <dbReference type="PROSITE" id="PS50006"/>
    </source>
</evidence>
<dbReference type="Pfam" id="PF02470">
    <property type="entry name" value="MlaD"/>
    <property type="match status" value="1"/>
</dbReference>
<name>A0ABP8ZIB5_9ACTN</name>
<dbReference type="InterPro" id="IPR003399">
    <property type="entry name" value="Mce/MlaD"/>
</dbReference>
<feature type="domain" description="FHA" evidence="2">
    <location>
        <begin position="62"/>
        <end position="130"/>
    </location>
</feature>
<sequence>MTKVSYLTATKAFVFILVGIIAATLTVNTLRVPVRGAADTYVLMFTDAEGLVEGNPVKMSGVRIGRVSEVSLDPQSGGKALARVSVQIEAAHPVPERVHAAVRYGDMLGARYIALSDAGPDAPAREGNRVSVAATSAPVNLTALMNGFEPLFASLEPDQVNDLAQGFVDTFAGRTKSVDLLLRQIGNMGANLSDNATVFAQLVTNLNTLMGSADARSGQLTELFAGLGQLTSAIVGDDGELTRLLDSGDRALGSLAQMMTTAGSSFADSLSGLRDVTGAWIPQTQQFDTFLARMPVLADRINHSGRYGGFMMLYLCNFTLKGFDLEANIFGPLHSPVCR</sequence>
<dbReference type="PROSITE" id="PS50006">
    <property type="entry name" value="FHA_DOMAIN"/>
    <property type="match status" value="1"/>
</dbReference>
<comment type="caution">
    <text evidence="3">The sequence shown here is derived from an EMBL/GenBank/DDBJ whole genome shotgun (WGS) entry which is preliminary data.</text>
</comment>
<dbReference type="PANTHER" id="PTHR33371:SF17">
    <property type="entry name" value="MCE-FAMILY PROTEIN MCE1B"/>
    <property type="match status" value="1"/>
</dbReference>
<dbReference type="EMBL" id="BAABIE010000019">
    <property type="protein sequence ID" value="GAA4757548.1"/>
    <property type="molecule type" value="Genomic_DNA"/>
</dbReference>
<proteinExistence type="predicted"/>
<dbReference type="InterPro" id="IPR005693">
    <property type="entry name" value="Mce"/>
</dbReference>
<dbReference type="InterPro" id="IPR000253">
    <property type="entry name" value="FHA_dom"/>
</dbReference>
<reference evidence="4" key="1">
    <citation type="journal article" date="2019" name="Int. J. Syst. Evol. Microbiol.">
        <title>The Global Catalogue of Microorganisms (GCM) 10K type strain sequencing project: providing services to taxonomists for standard genome sequencing and annotation.</title>
        <authorList>
            <consortium name="The Broad Institute Genomics Platform"/>
            <consortium name="The Broad Institute Genome Sequencing Center for Infectious Disease"/>
            <person name="Wu L."/>
            <person name="Ma J."/>
        </authorList>
    </citation>
    <scope>NUCLEOTIDE SEQUENCE [LARGE SCALE GENOMIC DNA]</scope>
    <source>
        <strain evidence="4">JCM 18077</strain>
    </source>
</reference>
<organism evidence="3 4">
    <name type="scientific">Gordonia alkaliphila</name>
    <dbReference type="NCBI Taxonomy" id="1053547"/>
    <lineage>
        <taxon>Bacteria</taxon>
        <taxon>Bacillati</taxon>
        <taxon>Actinomycetota</taxon>
        <taxon>Actinomycetes</taxon>
        <taxon>Mycobacteriales</taxon>
        <taxon>Gordoniaceae</taxon>
        <taxon>Gordonia</taxon>
    </lineage>
</organism>
<keyword evidence="1" id="KW-0812">Transmembrane</keyword>
<evidence type="ECO:0000256" key="1">
    <source>
        <dbReference type="SAM" id="Phobius"/>
    </source>
</evidence>
<evidence type="ECO:0000313" key="4">
    <source>
        <dbReference type="Proteomes" id="UP001500822"/>
    </source>
</evidence>
<keyword evidence="1" id="KW-1133">Transmembrane helix</keyword>
<dbReference type="RefSeq" id="WP_345314276.1">
    <property type="nucleotide sequence ID" value="NZ_BAABIE010000019.1"/>
</dbReference>
<keyword evidence="4" id="KW-1185">Reference proteome</keyword>
<protein>
    <submittedName>
        <fullName evidence="3">MCE family protein</fullName>
    </submittedName>
</protein>
<dbReference type="PANTHER" id="PTHR33371">
    <property type="entry name" value="INTERMEMBRANE PHOSPHOLIPID TRANSPORT SYSTEM BINDING PROTEIN MLAD-RELATED"/>
    <property type="match status" value="1"/>
</dbReference>
<keyword evidence="1" id="KW-0472">Membrane</keyword>
<dbReference type="InterPro" id="IPR052336">
    <property type="entry name" value="MlaD_Phospholipid_Transporter"/>
</dbReference>
<gene>
    <name evidence="3" type="ORF">GCM10023217_32230</name>
</gene>
<accession>A0ABP8ZIB5</accession>